<feature type="region of interest" description="Disordered" evidence="1">
    <location>
        <begin position="71"/>
        <end position="128"/>
    </location>
</feature>
<dbReference type="EnsemblPlants" id="AET6Gv20929000.1">
    <property type="protein sequence ID" value="AET6Gv20929000.1"/>
    <property type="gene ID" value="AET6Gv20929000"/>
</dbReference>
<dbReference type="Proteomes" id="UP000015105">
    <property type="component" value="Chromosome 6D"/>
</dbReference>
<feature type="compositionally biased region" description="Low complexity" evidence="1">
    <location>
        <begin position="101"/>
        <end position="128"/>
    </location>
</feature>
<accession>A0A453Q085</accession>
<feature type="compositionally biased region" description="Low complexity" evidence="1">
    <location>
        <begin position="32"/>
        <end position="49"/>
    </location>
</feature>
<reference evidence="2" key="4">
    <citation type="submission" date="2019-03" db="UniProtKB">
        <authorList>
            <consortium name="EnsemblPlants"/>
        </authorList>
    </citation>
    <scope>IDENTIFICATION</scope>
</reference>
<keyword evidence="3" id="KW-1185">Reference proteome</keyword>
<evidence type="ECO:0000313" key="3">
    <source>
        <dbReference type="Proteomes" id="UP000015105"/>
    </source>
</evidence>
<evidence type="ECO:0000313" key="2">
    <source>
        <dbReference type="EnsemblPlants" id="AET6Gv20929000.1"/>
    </source>
</evidence>
<reference evidence="3" key="2">
    <citation type="journal article" date="2017" name="Nat. Plants">
        <title>The Aegilops tauschii genome reveals multiple impacts of transposons.</title>
        <authorList>
            <person name="Zhao G."/>
            <person name="Zou C."/>
            <person name="Li K."/>
            <person name="Wang K."/>
            <person name="Li T."/>
            <person name="Gao L."/>
            <person name="Zhang X."/>
            <person name="Wang H."/>
            <person name="Yang Z."/>
            <person name="Liu X."/>
            <person name="Jiang W."/>
            <person name="Mao L."/>
            <person name="Kong X."/>
            <person name="Jiao Y."/>
            <person name="Jia J."/>
        </authorList>
    </citation>
    <scope>NUCLEOTIDE SEQUENCE [LARGE SCALE GENOMIC DNA]</scope>
    <source>
        <strain evidence="3">cv. AL8/78</strain>
    </source>
</reference>
<reference evidence="2" key="5">
    <citation type="journal article" date="2021" name="G3 (Bethesda)">
        <title>Aegilops tauschii genome assembly Aet v5.0 features greater sequence contiguity and improved annotation.</title>
        <authorList>
            <person name="Wang L."/>
            <person name="Zhu T."/>
            <person name="Rodriguez J.C."/>
            <person name="Deal K.R."/>
            <person name="Dubcovsky J."/>
            <person name="McGuire P.E."/>
            <person name="Lux T."/>
            <person name="Spannagl M."/>
            <person name="Mayer K.F.X."/>
            <person name="Baldrich P."/>
            <person name="Meyers B.C."/>
            <person name="Huo N."/>
            <person name="Gu Y.Q."/>
            <person name="Zhou H."/>
            <person name="Devos K.M."/>
            <person name="Bennetzen J.L."/>
            <person name="Unver T."/>
            <person name="Budak H."/>
            <person name="Gulick P.J."/>
            <person name="Galiba G."/>
            <person name="Kalapos B."/>
            <person name="Nelson D.R."/>
            <person name="Li P."/>
            <person name="You F.M."/>
            <person name="Luo M.C."/>
            <person name="Dvorak J."/>
        </authorList>
    </citation>
    <scope>NUCLEOTIDE SEQUENCE [LARGE SCALE GENOMIC DNA]</scope>
    <source>
        <strain evidence="2">cv. AL8/78</strain>
    </source>
</reference>
<evidence type="ECO:0000256" key="1">
    <source>
        <dbReference type="SAM" id="MobiDB-lite"/>
    </source>
</evidence>
<dbReference type="Gramene" id="AET6Gv20929000.1">
    <property type="protein sequence ID" value="AET6Gv20929000.1"/>
    <property type="gene ID" value="AET6Gv20929000"/>
</dbReference>
<organism evidence="2 3">
    <name type="scientific">Aegilops tauschii subsp. strangulata</name>
    <name type="common">Goatgrass</name>
    <dbReference type="NCBI Taxonomy" id="200361"/>
    <lineage>
        <taxon>Eukaryota</taxon>
        <taxon>Viridiplantae</taxon>
        <taxon>Streptophyta</taxon>
        <taxon>Embryophyta</taxon>
        <taxon>Tracheophyta</taxon>
        <taxon>Spermatophyta</taxon>
        <taxon>Magnoliopsida</taxon>
        <taxon>Liliopsida</taxon>
        <taxon>Poales</taxon>
        <taxon>Poaceae</taxon>
        <taxon>BOP clade</taxon>
        <taxon>Pooideae</taxon>
        <taxon>Triticodae</taxon>
        <taxon>Triticeae</taxon>
        <taxon>Triticinae</taxon>
        <taxon>Aegilops</taxon>
    </lineage>
</organism>
<feature type="compositionally biased region" description="Pro residues" evidence="1">
    <location>
        <begin position="74"/>
        <end position="91"/>
    </location>
</feature>
<name>A0A453Q085_AEGTS</name>
<proteinExistence type="predicted"/>
<reference evidence="2" key="3">
    <citation type="journal article" date="2017" name="Nature">
        <title>Genome sequence of the progenitor of the wheat D genome Aegilops tauschii.</title>
        <authorList>
            <person name="Luo M.C."/>
            <person name="Gu Y.Q."/>
            <person name="Puiu D."/>
            <person name="Wang H."/>
            <person name="Twardziok S.O."/>
            <person name="Deal K.R."/>
            <person name="Huo N."/>
            <person name="Zhu T."/>
            <person name="Wang L."/>
            <person name="Wang Y."/>
            <person name="McGuire P.E."/>
            <person name="Liu S."/>
            <person name="Long H."/>
            <person name="Ramasamy R.K."/>
            <person name="Rodriguez J.C."/>
            <person name="Van S.L."/>
            <person name="Yuan L."/>
            <person name="Wang Z."/>
            <person name="Xia Z."/>
            <person name="Xiao L."/>
            <person name="Anderson O.D."/>
            <person name="Ouyang S."/>
            <person name="Liang Y."/>
            <person name="Zimin A.V."/>
            <person name="Pertea G."/>
            <person name="Qi P."/>
            <person name="Bennetzen J.L."/>
            <person name="Dai X."/>
            <person name="Dawson M.W."/>
            <person name="Muller H.G."/>
            <person name="Kugler K."/>
            <person name="Rivarola-Duarte L."/>
            <person name="Spannagl M."/>
            <person name="Mayer K.F.X."/>
            <person name="Lu F.H."/>
            <person name="Bevan M.W."/>
            <person name="Leroy P."/>
            <person name="Li P."/>
            <person name="You F.M."/>
            <person name="Sun Q."/>
            <person name="Liu Z."/>
            <person name="Lyons E."/>
            <person name="Wicker T."/>
            <person name="Salzberg S.L."/>
            <person name="Devos K.M."/>
            <person name="Dvorak J."/>
        </authorList>
    </citation>
    <scope>NUCLEOTIDE SEQUENCE [LARGE SCALE GENOMIC DNA]</scope>
    <source>
        <strain evidence="2">cv. AL8/78</strain>
    </source>
</reference>
<dbReference type="AlphaFoldDB" id="A0A453Q085"/>
<reference evidence="3" key="1">
    <citation type="journal article" date="2014" name="Science">
        <title>Ancient hybridizations among the ancestral genomes of bread wheat.</title>
        <authorList>
            <consortium name="International Wheat Genome Sequencing Consortium,"/>
            <person name="Marcussen T."/>
            <person name="Sandve S.R."/>
            <person name="Heier L."/>
            <person name="Spannagl M."/>
            <person name="Pfeifer M."/>
            <person name="Jakobsen K.S."/>
            <person name="Wulff B.B."/>
            <person name="Steuernagel B."/>
            <person name="Mayer K.F."/>
            <person name="Olsen O.A."/>
        </authorList>
    </citation>
    <scope>NUCLEOTIDE SEQUENCE [LARGE SCALE GENOMIC DNA]</scope>
    <source>
        <strain evidence="3">cv. AL8/78</strain>
    </source>
</reference>
<protein>
    <submittedName>
        <fullName evidence="2">Uncharacterized protein</fullName>
    </submittedName>
</protein>
<feature type="region of interest" description="Disordered" evidence="1">
    <location>
        <begin position="1"/>
        <end position="59"/>
    </location>
</feature>
<feature type="compositionally biased region" description="Basic residues" evidence="1">
    <location>
        <begin position="22"/>
        <end position="31"/>
    </location>
</feature>
<sequence>VPASSARRGEARRRASPLLRLRGGRLRRGSPRSRLGPAPRPRAAPGRLGLPPPRLRRRRLPLSALRRGLRLHRPPPFPLPLAAPRPLPSRPPRLRLRLLRLGRPSSSSSSSSSGLLRPRPRALGPAAPRRSRLRLELVHPGGVGDGVVVPADVRDVLHVRRRPDLDLRLLGVCNYPHMYRRPLRRPFILTGSTGGWPPAAPCEESTT</sequence>